<dbReference type="Pfam" id="PF00072">
    <property type="entry name" value="Response_reg"/>
    <property type="match status" value="1"/>
</dbReference>
<evidence type="ECO:0000256" key="3">
    <source>
        <dbReference type="ARBA" id="ARBA00012438"/>
    </source>
</evidence>
<dbReference type="KEGG" id="hoh:Hoch_2230"/>
<dbReference type="Gene3D" id="3.40.50.2300">
    <property type="match status" value="1"/>
</dbReference>
<dbReference type="SMART" id="SM00065">
    <property type="entry name" value="GAF"/>
    <property type="match status" value="1"/>
</dbReference>
<evidence type="ECO:0000256" key="7">
    <source>
        <dbReference type="ARBA" id="ARBA00022741"/>
    </source>
</evidence>
<dbReference type="AlphaFoldDB" id="D0LHU4"/>
<organism evidence="15 16">
    <name type="scientific">Haliangium ochraceum (strain DSM 14365 / JCM 11303 / SMP-2)</name>
    <dbReference type="NCBI Taxonomy" id="502025"/>
    <lineage>
        <taxon>Bacteria</taxon>
        <taxon>Pseudomonadati</taxon>
        <taxon>Myxococcota</taxon>
        <taxon>Polyangia</taxon>
        <taxon>Haliangiales</taxon>
        <taxon>Kofleriaceae</taxon>
        <taxon>Haliangium</taxon>
    </lineage>
</organism>
<dbReference type="InterPro" id="IPR011006">
    <property type="entry name" value="CheY-like_superfamily"/>
</dbReference>
<dbReference type="CDD" id="cd00082">
    <property type="entry name" value="HisKA"/>
    <property type="match status" value="1"/>
</dbReference>
<dbReference type="Pfam" id="PF13185">
    <property type="entry name" value="GAF_2"/>
    <property type="match status" value="1"/>
</dbReference>
<dbReference type="OrthoDB" id="5481641at2"/>
<dbReference type="FunFam" id="3.30.565.10:FF:000023">
    <property type="entry name" value="PAS domain-containing sensor histidine kinase"/>
    <property type="match status" value="1"/>
</dbReference>
<evidence type="ECO:0000256" key="6">
    <source>
        <dbReference type="ARBA" id="ARBA00022679"/>
    </source>
</evidence>
<dbReference type="SMART" id="SM00388">
    <property type="entry name" value="HisKA"/>
    <property type="match status" value="1"/>
</dbReference>
<evidence type="ECO:0000313" key="16">
    <source>
        <dbReference type="Proteomes" id="UP000001880"/>
    </source>
</evidence>
<dbReference type="SUPFAM" id="SSF52172">
    <property type="entry name" value="CheY-like"/>
    <property type="match status" value="1"/>
</dbReference>
<dbReference type="InterPro" id="IPR003594">
    <property type="entry name" value="HATPase_dom"/>
</dbReference>
<dbReference type="RefSeq" id="WP_012827381.1">
    <property type="nucleotide sequence ID" value="NC_013440.1"/>
</dbReference>
<evidence type="ECO:0000256" key="4">
    <source>
        <dbReference type="ARBA" id="ARBA00022475"/>
    </source>
</evidence>
<comment type="subcellular location">
    <subcellularLocation>
        <location evidence="2">Cell membrane</location>
    </subcellularLocation>
</comment>
<evidence type="ECO:0000256" key="8">
    <source>
        <dbReference type="ARBA" id="ARBA00022777"/>
    </source>
</evidence>
<evidence type="ECO:0000256" key="5">
    <source>
        <dbReference type="ARBA" id="ARBA00022553"/>
    </source>
</evidence>
<dbReference type="GO" id="GO:0005886">
    <property type="term" value="C:plasma membrane"/>
    <property type="evidence" value="ECO:0007669"/>
    <property type="project" value="UniProtKB-SubCell"/>
</dbReference>
<feature type="domain" description="Histidine kinase" evidence="13">
    <location>
        <begin position="359"/>
        <end position="578"/>
    </location>
</feature>
<keyword evidence="9" id="KW-0067">ATP-binding</keyword>
<feature type="modified residue" description="4-aspartylphosphate" evidence="12">
    <location>
        <position position="638"/>
    </location>
</feature>
<dbReference type="Gene3D" id="3.30.565.10">
    <property type="entry name" value="Histidine kinase-like ATPase, C-terminal domain"/>
    <property type="match status" value="1"/>
</dbReference>
<protein>
    <recommendedName>
        <fullName evidence="3">histidine kinase</fullName>
        <ecNumber evidence="3">2.7.13.3</ecNumber>
    </recommendedName>
</protein>
<dbReference type="InterPro" id="IPR003661">
    <property type="entry name" value="HisK_dim/P_dom"/>
</dbReference>
<evidence type="ECO:0000256" key="9">
    <source>
        <dbReference type="ARBA" id="ARBA00022840"/>
    </source>
</evidence>
<dbReference type="PROSITE" id="PS50109">
    <property type="entry name" value="HIS_KIN"/>
    <property type="match status" value="1"/>
</dbReference>
<keyword evidence="16" id="KW-1185">Reference proteome</keyword>
<evidence type="ECO:0000313" key="15">
    <source>
        <dbReference type="EMBL" id="ACY14773.1"/>
    </source>
</evidence>
<feature type="domain" description="Response regulatory" evidence="14">
    <location>
        <begin position="588"/>
        <end position="703"/>
    </location>
</feature>
<dbReference type="InterPro" id="IPR004358">
    <property type="entry name" value="Sig_transdc_His_kin-like_C"/>
</dbReference>
<dbReference type="CDD" id="cd16922">
    <property type="entry name" value="HATPase_EvgS-ArcB-TorS-like"/>
    <property type="match status" value="1"/>
</dbReference>
<evidence type="ECO:0000256" key="1">
    <source>
        <dbReference type="ARBA" id="ARBA00000085"/>
    </source>
</evidence>
<dbReference type="PANTHER" id="PTHR43547:SF2">
    <property type="entry name" value="HYBRID SIGNAL TRANSDUCTION HISTIDINE KINASE C"/>
    <property type="match status" value="1"/>
</dbReference>
<keyword evidence="10" id="KW-0902">Two-component regulatory system</keyword>
<dbReference type="eggNOG" id="COG0784">
    <property type="taxonomic scope" value="Bacteria"/>
</dbReference>
<evidence type="ECO:0000256" key="11">
    <source>
        <dbReference type="ARBA" id="ARBA00023136"/>
    </source>
</evidence>
<dbReference type="GO" id="GO:0000155">
    <property type="term" value="F:phosphorelay sensor kinase activity"/>
    <property type="evidence" value="ECO:0007669"/>
    <property type="project" value="InterPro"/>
</dbReference>
<evidence type="ECO:0000256" key="10">
    <source>
        <dbReference type="ARBA" id="ARBA00023012"/>
    </source>
</evidence>
<dbReference type="Gene3D" id="3.30.450.40">
    <property type="match status" value="2"/>
</dbReference>
<accession>D0LHU4</accession>
<dbReference type="InterPro" id="IPR036097">
    <property type="entry name" value="HisK_dim/P_sf"/>
</dbReference>
<dbReference type="SUPFAM" id="SSF47384">
    <property type="entry name" value="Homodimeric domain of signal transducing histidine kinase"/>
    <property type="match status" value="1"/>
</dbReference>
<gene>
    <name evidence="15" type="ordered locus">Hoch_2230</name>
</gene>
<keyword evidence="11" id="KW-0472">Membrane</keyword>
<evidence type="ECO:0000259" key="13">
    <source>
        <dbReference type="PROSITE" id="PS50109"/>
    </source>
</evidence>
<dbReference type="PANTHER" id="PTHR43547">
    <property type="entry name" value="TWO-COMPONENT HISTIDINE KINASE"/>
    <property type="match status" value="1"/>
</dbReference>
<keyword evidence="5 12" id="KW-0597">Phosphoprotein</keyword>
<dbReference type="STRING" id="502025.Hoch_2230"/>
<keyword evidence="4" id="KW-1003">Cell membrane</keyword>
<dbReference type="Gene3D" id="1.10.287.130">
    <property type="match status" value="1"/>
</dbReference>
<dbReference type="SUPFAM" id="SSF55781">
    <property type="entry name" value="GAF domain-like"/>
    <property type="match status" value="2"/>
</dbReference>
<dbReference type="PROSITE" id="PS50110">
    <property type="entry name" value="RESPONSE_REGULATORY"/>
    <property type="match status" value="1"/>
</dbReference>
<dbReference type="HOGENOM" id="CLU_390169_0_0_7"/>
<dbReference type="InterPro" id="IPR036890">
    <property type="entry name" value="HATPase_C_sf"/>
</dbReference>
<evidence type="ECO:0000259" key="14">
    <source>
        <dbReference type="PROSITE" id="PS50110"/>
    </source>
</evidence>
<keyword evidence="7" id="KW-0547">Nucleotide-binding</keyword>
<keyword evidence="6" id="KW-0808">Transferase</keyword>
<dbReference type="SMART" id="SM00387">
    <property type="entry name" value="HATPase_c"/>
    <property type="match status" value="1"/>
</dbReference>
<dbReference type="InterPro" id="IPR029016">
    <property type="entry name" value="GAF-like_dom_sf"/>
</dbReference>
<keyword evidence="8 15" id="KW-0418">Kinase</keyword>
<evidence type="ECO:0000256" key="12">
    <source>
        <dbReference type="PROSITE-ProRule" id="PRU00169"/>
    </source>
</evidence>
<dbReference type="EMBL" id="CP001804">
    <property type="protein sequence ID" value="ACY14773.1"/>
    <property type="molecule type" value="Genomic_DNA"/>
</dbReference>
<comment type="catalytic activity">
    <reaction evidence="1">
        <text>ATP + protein L-histidine = ADP + protein N-phospho-L-histidine.</text>
        <dbReference type="EC" id="2.7.13.3"/>
    </reaction>
</comment>
<evidence type="ECO:0000256" key="2">
    <source>
        <dbReference type="ARBA" id="ARBA00004236"/>
    </source>
</evidence>
<dbReference type="SUPFAM" id="SSF55874">
    <property type="entry name" value="ATPase domain of HSP90 chaperone/DNA topoisomerase II/histidine kinase"/>
    <property type="match status" value="1"/>
</dbReference>
<name>D0LHU4_HALO1</name>
<dbReference type="EC" id="2.7.13.3" evidence="3"/>
<dbReference type="PRINTS" id="PR00344">
    <property type="entry name" value="BCTRLSENSOR"/>
</dbReference>
<reference evidence="15 16" key="1">
    <citation type="journal article" date="2010" name="Stand. Genomic Sci.">
        <title>Complete genome sequence of Haliangium ochraceum type strain (SMP-2).</title>
        <authorList>
            <consortium name="US DOE Joint Genome Institute (JGI-PGF)"/>
            <person name="Ivanova N."/>
            <person name="Daum C."/>
            <person name="Lang E."/>
            <person name="Abt B."/>
            <person name="Kopitz M."/>
            <person name="Saunders E."/>
            <person name="Lapidus A."/>
            <person name="Lucas S."/>
            <person name="Glavina Del Rio T."/>
            <person name="Nolan M."/>
            <person name="Tice H."/>
            <person name="Copeland A."/>
            <person name="Cheng J.F."/>
            <person name="Chen F."/>
            <person name="Bruce D."/>
            <person name="Goodwin L."/>
            <person name="Pitluck S."/>
            <person name="Mavromatis K."/>
            <person name="Pati A."/>
            <person name="Mikhailova N."/>
            <person name="Chen A."/>
            <person name="Palaniappan K."/>
            <person name="Land M."/>
            <person name="Hauser L."/>
            <person name="Chang Y.J."/>
            <person name="Jeffries C.D."/>
            <person name="Detter J.C."/>
            <person name="Brettin T."/>
            <person name="Rohde M."/>
            <person name="Goker M."/>
            <person name="Bristow J."/>
            <person name="Markowitz V."/>
            <person name="Eisen J.A."/>
            <person name="Hugenholtz P."/>
            <person name="Kyrpides N.C."/>
            <person name="Klenk H.P."/>
        </authorList>
    </citation>
    <scope>NUCLEOTIDE SEQUENCE [LARGE SCALE GENOMIC DNA]</scope>
    <source>
        <strain evidence="16">DSM 14365 / CIP 107738 / JCM 11303 / AJ 13395 / SMP-2</strain>
    </source>
</reference>
<proteinExistence type="predicted"/>
<dbReference type="Proteomes" id="UP000001880">
    <property type="component" value="Chromosome"/>
</dbReference>
<dbReference type="SMART" id="SM00448">
    <property type="entry name" value="REC"/>
    <property type="match status" value="1"/>
</dbReference>
<dbReference type="InterPro" id="IPR005467">
    <property type="entry name" value="His_kinase_dom"/>
</dbReference>
<sequence length="707" mass="77466">MALFSLHGELARLQRLDEALAATSSRRVIRLAALRCLLDDSAFEGAALLTADAEQGLRACAWEGMSTEFCGRVDEILGGLISDDATVYVVRNVADEPQLLPYREALRAAEIGSLVLVAMRGRRSSLGWLLLRCSSPRAVSDSELGFIHVVAGRAAEALLRVQERDRARAAEARAEIVGARLQCLHQVTTELSRAITLEQVAAAAVTRAVPAIGAQAGALYRFEDGLEQLALVRSHGYTEDVIGAIARVPLDSNMPAAEAFRGRRAMWVEDAPSFRMEHPEQSREVKVLHGGAFVCIPISAREVDSGVMVFTFAEARRFDAGERAFLETITHHMAHAIERARLFDEVERAVRSREEVLGIVAHDLRTPLSVVAMTAGEALSEAGPDSRSRARASRLLRNTHRMELLIRDLLDFSQIETGRLSVDMGEHSLGELLQQALETAQVTAADRAIELDLSDELAASQVRCDRDRVMQVLGNLLGNAIKFTAEGGHVRLQAESEGPDVIFSVHDTGCGISSEELPNLFERYWQSQHQDDGAHSSHGVGLGLFIAKALVELQGGRIWAESELGAGSVFSFSLKRVEKPAQEGARATVLVVDDDTSFRREVCEILEFHGYRAVEMMHGRDALAYLASYPPPDLILLDLMMPQMDGWEFYAHLKMDPKLTGIPTVILSCLDRGKAGPALADAKAHLEKPVRMSQLIEVTRTHCQASR</sequence>
<dbReference type="Pfam" id="PF02518">
    <property type="entry name" value="HATPase_c"/>
    <property type="match status" value="1"/>
</dbReference>
<dbReference type="GO" id="GO:0005524">
    <property type="term" value="F:ATP binding"/>
    <property type="evidence" value="ECO:0007669"/>
    <property type="project" value="UniProtKB-KW"/>
</dbReference>
<dbReference type="Pfam" id="PF00512">
    <property type="entry name" value="HisKA"/>
    <property type="match status" value="1"/>
</dbReference>
<dbReference type="eggNOG" id="COG2205">
    <property type="taxonomic scope" value="Bacteria"/>
</dbReference>
<dbReference type="InterPro" id="IPR001789">
    <property type="entry name" value="Sig_transdc_resp-reg_receiver"/>
</dbReference>
<dbReference type="InterPro" id="IPR003018">
    <property type="entry name" value="GAF"/>
</dbReference>